<dbReference type="AlphaFoldDB" id="A0A392W6T4"/>
<feature type="non-terminal residue" evidence="1">
    <location>
        <position position="1"/>
    </location>
</feature>
<organism evidence="1 2">
    <name type="scientific">Trifolium medium</name>
    <dbReference type="NCBI Taxonomy" id="97028"/>
    <lineage>
        <taxon>Eukaryota</taxon>
        <taxon>Viridiplantae</taxon>
        <taxon>Streptophyta</taxon>
        <taxon>Embryophyta</taxon>
        <taxon>Tracheophyta</taxon>
        <taxon>Spermatophyta</taxon>
        <taxon>Magnoliopsida</taxon>
        <taxon>eudicotyledons</taxon>
        <taxon>Gunneridae</taxon>
        <taxon>Pentapetalae</taxon>
        <taxon>rosids</taxon>
        <taxon>fabids</taxon>
        <taxon>Fabales</taxon>
        <taxon>Fabaceae</taxon>
        <taxon>Papilionoideae</taxon>
        <taxon>50 kb inversion clade</taxon>
        <taxon>NPAAA clade</taxon>
        <taxon>Hologalegina</taxon>
        <taxon>IRL clade</taxon>
        <taxon>Trifolieae</taxon>
        <taxon>Trifolium</taxon>
    </lineage>
</organism>
<proteinExistence type="predicted"/>
<sequence>ALVSGTLFLLDGIPLHHTRLGCARVR</sequence>
<name>A0A392W6T4_9FABA</name>
<evidence type="ECO:0000313" key="2">
    <source>
        <dbReference type="Proteomes" id="UP000265520"/>
    </source>
</evidence>
<protein>
    <submittedName>
        <fullName evidence="1">Uncharacterized protein</fullName>
    </submittedName>
</protein>
<reference evidence="1 2" key="1">
    <citation type="journal article" date="2018" name="Front. Plant Sci.">
        <title>Red Clover (Trifolium pratense) and Zigzag Clover (T. medium) - A Picture of Genomic Similarities and Differences.</title>
        <authorList>
            <person name="Dluhosova J."/>
            <person name="Istvanek J."/>
            <person name="Nedelnik J."/>
            <person name="Repkova J."/>
        </authorList>
    </citation>
    <scope>NUCLEOTIDE SEQUENCE [LARGE SCALE GENOMIC DNA]</scope>
    <source>
        <strain evidence="2">cv. 10/8</strain>
        <tissue evidence="1">Leaf</tissue>
    </source>
</reference>
<comment type="caution">
    <text evidence="1">The sequence shown here is derived from an EMBL/GenBank/DDBJ whole genome shotgun (WGS) entry which is preliminary data.</text>
</comment>
<evidence type="ECO:0000313" key="1">
    <source>
        <dbReference type="EMBL" id="MCI96354.1"/>
    </source>
</evidence>
<keyword evidence="2" id="KW-1185">Reference proteome</keyword>
<dbReference type="EMBL" id="LXQA011412599">
    <property type="protein sequence ID" value="MCI96354.1"/>
    <property type="molecule type" value="Genomic_DNA"/>
</dbReference>
<accession>A0A392W6T4</accession>
<dbReference type="Proteomes" id="UP000265520">
    <property type="component" value="Unassembled WGS sequence"/>
</dbReference>